<name>A0AAV0GKQ6_9ASTE</name>
<evidence type="ECO:0000313" key="1">
    <source>
        <dbReference type="EMBL" id="CAH9148458.1"/>
    </source>
</evidence>
<sequence>MVVKTNEYIVKKAKEYQLLEDIPLKEIPINDPNIGLDIMTSVLGTKPGRQICDLGDGCLRDSGATTKIVQNLEKELEVERAVRKSTDAARIDTGQRMHNTLKMLGKSSTLLYNLGINI</sequence>
<proteinExistence type="predicted"/>
<protein>
    <recommendedName>
        <fullName evidence="3">DNA-directed RNA polymerase</fullName>
    </recommendedName>
</protein>
<evidence type="ECO:0000313" key="2">
    <source>
        <dbReference type="Proteomes" id="UP001152523"/>
    </source>
</evidence>
<gene>
    <name evidence="1" type="ORF">CEPIT_LOCUS44527</name>
</gene>
<dbReference type="AlphaFoldDB" id="A0AAV0GKQ6"/>
<evidence type="ECO:0008006" key="3">
    <source>
        <dbReference type="Google" id="ProtNLM"/>
    </source>
</evidence>
<reference evidence="1" key="1">
    <citation type="submission" date="2022-07" db="EMBL/GenBank/DDBJ databases">
        <authorList>
            <person name="Macas J."/>
            <person name="Novak P."/>
            <person name="Neumann P."/>
        </authorList>
    </citation>
    <scope>NUCLEOTIDE SEQUENCE</scope>
</reference>
<keyword evidence="2" id="KW-1185">Reference proteome</keyword>
<dbReference type="Proteomes" id="UP001152523">
    <property type="component" value="Unassembled WGS sequence"/>
</dbReference>
<accession>A0AAV0GKQ6</accession>
<organism evidence="1 2">
    <name type="scientific">Cuscuta epithymum</name>
    <dbReference type="NCBI Taxonomy" id="186058"/>
    <lineage>
        <taxon>Eukaryota</taxon>
        <taxon>Viridiplantae</taxon>
        <taxon>Streptophyta</taxon>
        <taxon>Embryophyta</taxon>
        <taxon>Tracheophyta</taxon>
        <taxon>Spermatophyta</taxon>
        <taxon>Magnoliopsida</taxon>
        <taxon>eudicotyledons</taxon>
        <taxon>Gunneridae</taxon>
        <taxon>Pentapetalae</taxon>
        <taxon>asterids</taxon>
        <taxon>lamiids</taxon>
        <taxon>Solanales</taxon>
        <taxon>Convolvulaceae</taxon>
        <taxon>Cuscuteae</taxon>
        <taxon>Cuscuta</taxon>
        <taxon>Cuscuta subgen. Cuscuta</taxon>
    </lineage>
</organism>
<comment type="caution">
    <text evidence="1">The sequence shown here is derived from an EMBL/GenBank/DDBJ whole genome shotgun (WGS) entry which is preliminary data.</text>
</comment>
<dbReference type="EMBL" id="CAMAPF010001176">
    <property type="protein sequence ID" value="CAH9148458.1"/>
    <property type="molecule type" value="Genomic_DNA"/>
</dbReference>